<protein>
    <submittedName>
        <fullName evidence="3">Uncharacterized protein</fullName>
    </submittedName>
</protein>
<feature type="region of interest" description="Disordered" evidence="1">
    <location>
        <begin position="47"/>
        <end position="99"/>
    </location>
</feature>
<dbReference type="RefSeq" id="WP_277579436.1">
    <property type="nucleotide sequence ID" value="NZ_JANRMI010000005.1"/>
</dbReference>
<sequence>MKWGRLGLAMITLIQFQTLQVHAAKASAVQVKIGDIDSSLFPIETSPSTGTSVDDLFPTQPRIPVGGSQGGSASPGGGSGGSTGGSQKPGSGANPKESGLKGEFRCNLFENTETADILSAVNSLNQAVGSPSCGGNSGINVQGVQDNNKKISDAVKALQGFLENPDSVQPENAATIVNNVDVAIRAANSLATTFASTDLMNKNCRDQMSGGQVALALNDIVNGLTPYALMAATMTGGTAAIPFIVGGSVITGALSSMNKIVTENSTKINDAQVRRAVVENTCQFIRLDQKYKFLIKNRDEQVSKISKEISASQRTFSARINSLSKPLNNLVSRKNALSNTSLEIDNDLSNAVAQLSMDKAFVTSTSDDIKICQIGIQLASMTQEPGSYVNTMLASVDKAMIAYGSTSIAEARALKFSGMIAVNSLNQFANTQFTINSDFSGCAKATKSFVETVEQSAGLAKRIVKLAQDKLDKELKASPDYNQFQSHLVALNQKQLQAERVTGSLDNLKKYATSFTQSEIDAEMDRLRAGLFGQRVMGINSPVMAWFNYTQGLHRSSVTKFKEGLISVRNKAYATTKSGQDPMNTSLGVMLVNRKQIDKDWDDAYQLRLYNPTTLKRGTVEYTNSCRELQDVWNRWTAAVDHLSALESFCSMIEPYIYDNRQEDRVLVQMCRGGQTVQAAFGGTYVNESTLQQMKNTLVKEHTSEWALLLKSKVDALACPQPSL</sequence>
<accession>A0ABT6DM57</accession>
<dbReference type="EMBL" id="JANRMI010000005">
    <property type="protein sequence ID" value="MDG0817960.1"/>
    <property type="molecule type" value="Genomic_DNA"/>
</dbReference>
<name>A0ABT6DM57_9BACT</name>
<gene>
    <name evidence="3" type="ORF">NWE73_16375</name>
</gene>
<evidence type="ECO:0000256" key="2">
    <source>
        <dbReference type="SAM" id="SignalP"/>
    </source>
</evidence>
<evidence type="ECO:0000313" key="4">
    <source>
        <dbReference type="Proteomes" id="UP001152321"/>
    </source>
</evidence>
<feature type="signal peptide" evidence="2">
    <location>
        <begin position="1"/>
        <end position="23"/>
    </location>
</feature>
<organism evidence="3 4">
    <name type="scientific">Bdellovibrio svalbardensis</name>
    <dbReference type="NCBI Taxonomy" id="2972972"/>
    <lineage>
        <taxon>Bacteria</taxon>
        <taxon>Pseudomonadati</taxon>
        <taxon>Bdellovibrionota</taxon>
        <taxon>Bdellovibrionia</taxon>
        <taxon>Bdellovibrionales</taxon>
        <taxon>Pseudobdellovibrionaceae</taxon>
        <taxon>Bdellovibrio</taxon>
    </lineage>
</organism>
<feature type="compositionally biased region" description="Gly residues" evidence="1">
    <location>
        <begin position="67"/>
        <end position="84"/>
    </location>
</feature>
<dbReference type="Proteomes" id="UP001152321">
    <property type="component" value="Unassembled WGS sequence"/>
</dbReference>
<comment type="caution">
    <text evidence="3">The sequence shown here is derived from an EMBL/GenBank/DDBJ whole genome shotgun (WGS) entry which is preliminary data.</text>
</comment>
<proteinExistence type="predicted"/>
<keyword evidence="4" id="KW-1185">Reference proteome</keyword>
<keyword evidence="2" id="KW-0732">Signal</keyword>
<feature type="chain" id="PRO_5046390361" evidence="2">
    <location>
        <begin position="24"/>
        <end position="724"/>
    </location>
</feature>
<reference evidence="3" key="1">
    <citation type="submission" date="2022-08" db="EMBL/GenBank/DDBJ databases">
        <title>Novel Bdellovibrio Species Isolated from Svalbard: Designation Bdellovibrio svalbardensis.</title>
        <authorList>
            <person name="Mitchell R.J."/>
            <person name="Choi S.Y."/>
        </authorList>
    </citation>
    <scope>NUCLEOTIDE SEQUENCE</scope>
    <source>
        <strain evidence="3">PAP01</strain>
    </source>
</reference>
<evidence type="ECO:0000256" key="1">
    <source>
        <dbReference type="SAM" id="MobiDB-lite"/>
    </source>
</evidence>
<evidence type="ECO:0000313" key="3">
    <source>
        <dbReference type="EMBL" id="MDG0817960.1"/>
    </source>
</evidence>